<evidence type="ECO:0000313" key="1">
    <source>
        <dbReference type="EMBL" id="KAJ4429210.1"/>
    </source>
</evidence>
<keyword evidence="2" id="KW-1185">Reference proteome</keyword>
<evidence type="ECO:0000313" key="2">
    <source>
        <dbReference type="Proteomes" id="UP001148838"/>
    </source>
</evidence>
<accession>A0ABQ8S637</accession>
<reference evidence="1 2" key="1">
    <citation type="journal article" date="2022" name="Allergy">
        <title>Genome assembly and annotation of Periplaneta americana reveal a comprehensive cockroach allergen profile.</title>
        <authorList>
            <person name="Wang L."/>
            <person name="Xiong Q."/>
            <person name="Saelim N."/>
            <person name="Wang L."/>
            <person name="Nong W."/>
            <person name="Wan A.T."/>
            <person name="Shi M."/>
            <person name="Liu X."/>
            <person name="Cao Q."/>
            <person name="Hui J.H.L."/>
            <person name="Sookrung N."/>
            <person name="Leung T.F."/>
            <person name="Tungtrongchitr A."/>
            <person name="Tsui S.K.W."/>
        </authorList>
    </citation>
    <scope>NUCLEOTIDE SEQUENCE [LARGE SCALE GENOMIC DNA]</scope>
    <source>
        <strain evidence="1">PWHHKU_190912</strain>
    </source>
</reference>
<organism evidence="1 2">
    <name type="scientific">Periplaneta americana</name>
    <name type="common">American cockroach</name>
    <name type="synonym">Blatta americana</name>
    <dbReference type="NCBI Taxonomy" id="6978"/>
    <lineage>
        <taxon>Eukaryota</taxon>
        <taxon>Metazoa</taxon>
        <taxon>Ecdysozoa</taxon>
        <taxon>Arthropoda</taxon>
        <taxon>Hexapoda</taxon>
        <taxon>Insecta</taxon>
        <taxon>Pterygota</taxon>
        <taxon>Neoptera</taxon>
        <taxon>Polyneoptera</taxon>
        <taxon>Dictyoptera</taxon>
        <taxon>Blattodea</taxon>
        <taxon>Blattoidea</taxon>
        <taxon>Blattidae</taxon>
        <taxon>Blattinae</taxon>
        <taxon>Periplaneta</taxon>
    </lineage>
</organism>
<comment type="caution">
    <text evidence="1">The sequence shown here is derived from an EMBL/GenBank/DDBJ whole genome shotgun (WGS) entry which is preliminary data.</text>
</comment>
<dbReference type="Proteomes" id="UP001148838">
    <property type="component" value="Unassembled WGS sequence"/>
</dbReference>
<dbReference type="EMBL" id="JAJSOF020000036">
    <property type="protein sequence ID" value="KAJ4429210.1"/>
    <property type="molecule type" value="Genomic_DNA"/>
</dbReference>
<protein>
    <submittedName>
        <fullName evidence="1">Uncharacterized protein</fullName>
    </submittedName>
</protein>
<proteinExistence type="predicted"/>
<sequence length="190" mass="22280">MTSLCTLLKSGSDVLVQTFTVLVYRPLFLGYVRQLKGTGIMWKSDILFLKDASTFCENSKGEHAMVNMWTPQQKVQCVLWLAEKNLLREYNAVSVVHGYVDRKTRIKNMVYLTTLATMRKMDFLSSRKHLCSDLYVFPNSSHSCHYRRYRTYRHVLFRMNAVLASQLLCLLDYTPELRKCRKIEFSRLIS</sequence>
<name>A0ABQ8S637_PERAM</name>
<gene>
    <name evidence="1" type="ORF">ANN_26213</name>
</gene>